<dbReference type="HOGENOM" id="CLU_2476133_0_0_2"/>
<sequence length="87" mass="9749">MRIPKESHKDQLLDGAVLKTIMEESLGILGSDGLHVLFYHLEQQGISLEAGKAYSLKSVREILTDLFGNESTETMIEMINRSLRSKS</sequence>
<dbReference type="KEGG" id="nvn:NVIE_029790"/>
<protein>
    <submittedName>
        <fullName evidence="1">Uncharacterized protein</fullName>
    </submittedName>
</protein>
<name>A0A060HV15_9ARCH</name>
<gene>
    <name evidence="1" type="ORF">NVIE_029790</name>
</gene>
<dbReference type="EMBL" id="CP007536">
    <property type="protein sequence ID" value="AIC17256.1"/>
    <property type="molecule type" value="Genomic_DNA"/>
</dbReference>
<keyword evidence="2" id="KW-1185">Reference proteome</keyword>
<dbReference type="AlphaFoldDB" id="A0A060HV15"/>
<proteinExistence type="predicted"/>
<evidence type="ECO:0000313" key="2">
    <source>
        <dbReference type="Proteomes" id="UP000027093"/>
    </source>
</evidence>
<dbReference type="Proteomes" id="UP000027093">
    <property type="component" value="Chromosome"/>
</dbReference>
<evidence type="ECO:0000313" key="1">
    <source>
        <dbReference type="EMBL" id="AIC17256.1"/>
    </source>
</evidence>
<accession>A0A060HV15</accession>
<reference evidence="1 2" key="1">
    <citation type="journal article" date="2014" name="Int. J. Syst. Evol. Microbiol.">
        <title>Nitrososphaera viennensis gen. nov., sp. nov., an aerobic and mesophilic, ammonia-oxidizing archaeon from soil and a member of the archaeal phylum Thaumarchaeota.</title>
        <authorList>
            <person name="Stieglmeier M."/>
            <person name="Klingl A."/>
            <person name="Alves R.J."/>
            <person name="Rittmann S.K."/>
            <person name="Melcher M."/>
            <person name="Leisch N."/>
            <person name="Schleper C."/>
        </authorList>
    </citation>
    <scope>NUCLEOTIDE SEQUENCE [LARGE SCALE GENOMIC DNA]</scope>
    <source>
        <strain evidence="1">EN76</strain>
    </source>
</reference>
<organism evidence="1 2">
    <name type="scientific">Nitrososphaera viennensis EN76</name>
    <dbReference type="NCBI Taxonomy" id="926571"/>
    <lineage>
        <taxon>Archaea</taxon>
        <taxon>Nitrososphaerota</taxon>
        <taxon>Nitrososphaeria</taxon>
        <taxon>Nitrososphaerales</taxon>
        <taxon>Nitrososphaeraceae</taxon>
        <taxon>Nitrososphaera</taxon>
    </lineage>
</organism>